<dbReference type="Pfam" id="PF00072">
    <property type="entry name" value="Response_reg"/>
    <property type="match status" value="1"/>
</dbReference>
<dbReference type="PANTHER" id="PTHR48111:SF40">
    <property type="entry name" value="PHOSPHATE REGULON TRANSCRIPTIONAL REGULATORY PROTEIN PHOB"/>
    <property type="match status" value="1"/>
</dbReference>
<feature type="domain" description="Response regulatory" evidence="8">
    <location>
        <begin position="3"/>
        <end position="117"/>
    </location>
</feature>
<dbReference type="InterPro" id="IPR001789">
    <property type="entry name" value="Sig_transdc_resp-reg_receiver"/>
</dbReference>
<evidence type="ECO:0000256" key="5">
    <source>
        <dbReference type="ARBA" id="ARBA00023163"/>
    </source>
</evidence>
<dbReference type="CDD" id="cd00156">
    <property type="entry name" value="REC"/>
    <property type="match status" value="1"/>
</dbReference>
<dbReference type="SUPFAM" id="SSF52172">
    <property type="entry name" value="CheY-like"/>
    <property type="match status" value="1"/>
</dbReference>
<dbReference type="PANTHER" id="PTHR48111">
    <property type="entry name" value="REGULATOR OF RPOS"/>
    <property type="match status" value="1"/>
</dbReference>
<dbReference type="GO" id="GO:0000976">
    <property type="term" value="F:transcription cis-regulatory region binding"/>
    <property type="evidence" value="ECO:0007669"/>
    <property type="project" value="TreeGrafter"/>
</dbReference>
<feature type="DNA-binding region" description="OmpR/PhoB-type" evidence="7">
    <location>
        <begin position="123"/>
        <end position="222"/>
    </location>
</feature>
<feature type="modified residue" description="4-aspartylphosphate" evidence="6">
    <location>
        <position position="52"/>
    </location>
</feature>
<evidence type="ECO:0000259" key="8">
    <source>
        <dbReference type="PROSITE" id="PS50110"/>
    </source>
</evidence>
<sequence length="222" mass="25799">MSNILFVDDDPKYQGVIRDLLVHEGYAVDCASDAADGLRFFRERVYDLVISDLKMSSIDGHQFLALLRKYDDDIKVIILTGSDDEQDEIKSLDLYASEFLKKSAPIAVILKRIEHVLREKTGQRQLVLSSRYEDIEVHLKNRRVTKDGEEVDLTAREYTLLIFFLQYKNVTHTREEILKKVWRSGEAYGDLRIVDAYVKKLRQKMNLSCISSVRSVGYEWVE</sequence>
<dbReference type="GO" id="GO:0000156">
    <property type="term" value="F:phosphorelay response regulator activity"/>
    <property type="evidence" value="ECO:0007669"/>
    <property type="project" value="TreeGrafter"/>
</dbReference>
<evidence type="ECO:0000256" key="3">
    <source>
        <dbReference type="ARBA" id="ARBA00023015"/>
    </source>
</evidence>
<evidence type="ECO:0000256" key="4">
    <source>
        <dbReference type="ARBA" id="ARBA00023125"/>
    </source>
</evidence>
<evidence type="ECO:0000259" key="9">
    <source>
        <dbReference type="PROSITE" id="PS51755"/>
    </source>
</evidence>
<evidence type="ECO:0000256" key="1">
    <source>
        <dbReference type="ARBA" id="ARBA00022553"/>
    </source>
</evidence>
<dbReference type="InParanoid" id="A0A5R8Q6T5"/>
<feature type="domain" description="OmpR/PhoB-type" evidence="9">
    <location>
        <begin position="123"/>
        <end position="222"/>
    </location>
</feature>
<evidence type="ECO:0000313" key="11">
    <source>
        <dbReference type="Proteomes" id="UP000306912"/>
    </source>
</evidence>
<dbReference type="InterPro" id="IPR011006">
    <property type="entry name" value="CheY-like_superfamily"/>
</dbReference>
<accession>A0A5R8Q6T5</accession>
<dbReference type="InterPro" id="IPR001867">
    <property type="entry name" value="OmpR/PhoB-type_DNA-bd"/>
</dbReference>
<dbReference type="InterPro" id="IPR036388">
    <property type="entry name" value="WH-like_DNA-bd_sf"/>
</dbReference>
<dbReference type="AlphaFoldDB" id="A0A5R8Q6T5"/>
<keyword evidence="11" id="KW-1185">Reference proteome</keyword>
<dbReference type="GO" id="GO:0005829">
    <property type="term" value="C:cytosol"/>
    <property type="evidence" value="ECO:0007669"/>
    <property type="project" value="TreeGrafter"/>
</dbReference>
<evidence type="ECO:0000256" key="6">
    <source>
        <dbReference type="PROSITE-ProRule" id="PRU00169"/>
    </source>
</evidence>
<dbReference type="InterPro" id="IPR039420">
    <property type="entry name" value="WalR-like"/>
</dbReference>
<dbReference type="RefSeq" id="WP_138192576.1">
    <property type="nucleotide sequence ID" value="NZ_VBWP01000016.1"/>
</dbReference>
<comment type="caution">
    <text evidence="10">The sequence shown here is derived from an EMBL/GenBank/DDBJ whole genome shotgun (WGS) entry which is preliminary data.</text>
</comment>
<dbReference type="OrthoDB" id="1706569at2"/>
<reference evidence="10 11" key="1">
    <citation type="submission" date="2019-05" db="EMBL/GenBank/DDBJ databases">
        <title>Culicoidintestinum kansasii gen. nov., sp. nov. from the gastrointestinal tract of the biting midge, Culicoides sonorensis.</title>
        <authorList>
            <person name="Neupane S."/>
            <person name="Ghosh A."/>
            <person name="Gunther S."/>
            <person name="Martin K."/>
            <person name="Zurek L."/>
        </authorList>
    </citation>
    <scope>NUCLEOTIDE SEQUENCE [LARGE SCALE GENOMIC DNA]</scope>
    <source>
        <strain evidence="10 11">CS-1</strain>
    </source>
</reference>
<dbReference type="Proteomes" id="UP000306912">
    <property type="component" value="Unassembled WGS sequence"/>
</dbReference>
<evidence type="ECO:0000256" key="2">
    <source>
        <dbReference type="ARBA" id="ARBA00023012"/>
    </source>
</evidence>
<keyword evidence="5" id="KW-0804">Transcription</keyword>
<dbReference type="SMART" id="SM00862">
    <property type="entry name" value="Trans_reg_C"/>
    <property type="match status" value="1"/>
</dbReference>
<gene>
    <name evidence="10" type="ORF">FEZ08_11590</name>
</gene>
<keyword evidence="2" id="KW-0902">Two-component regulatory system</keyword>
<dbReference type="Pfam" id="PF00486">
    <property type="entry name" value="Trans_reg_C"/>
    <property type="match status" value="1"/>
</dbReference>
<protein>
    <submittedName>
        <fullName evidence="10">Response regulator transcription factor</fullName>
    </submittedName>
</protein>
<dbReference type="EMBL" id="VBWP01000016">
    <property type="protein sequence ID" value="TLG71096.1"/>
    <property type="molecule type" value="Genomic_DNA"/>
</dbReference>
<proteinExistence type="predicted"/>
<dbReference type="Gene3D" id="3.40.50.2300">
    <property type="match status" value="1"/>
</dbReference>
<dbReference type="Gene3D" id="1.10.10.10">
    <property type="entry name" value="Winged helix-like DNA-binding domain superfamily/Winged helix DNA-binding domain"/>
    <property type="match status" value="1"/>
</dbReference>
<dbReference type="CDD" id="cd00383">
    <property type="entry name" value="trans_reg_C"/>
    <property type="match status" value="1"/>
</dbReference>
<keyword evidence="1 6" id="KW-0597">Phosphoprotein</keyword>
<organism evidence="10 11">
    <name type="scientific">Culicoidibacter larvae</name>
    <dbReference type="NCBI Taxonomy" id="2579976"/>
    <lineage>
        <taxon>Bacteria</taxon>
        <taxon>Bacillati</taxon>
        <taxon>Bacillota</taxon>
        <taxon>Culicoidibacteria</taxon>
        <taxon>Culicoidibacterales</taxon>
        <taxon>Culicoidibacteraceae</taxon>
        <taxon>Culicoidibacter</taxon>
    </lineage>
</organism>
<dbReference type="GO" id="GO:0032993">
    <property type="term" value="C:protein-DNA complex"/>
    <property type="evidence" value="ECO:0007669"/>
    <property type="project" value="TreeGrafter"/>
</dbReference>
<name>A0A5R8Q6T5_9FIRM</name>
<evidence type="ECO:0000256" key="7">
    <source>
        <dbReference type="PROSITE-ProRule" id="PRU01091"/>
    </source>
</evidence>
<dbReference type="GO" id="GO:0006355">
    <property type="term" value="P:regulation of DNA-templated transcription"/>
    <property type="evidence" value="ECO:0007669"/>
    <property type="project" value="InterPro"/>
</dbReference>
<dbReference type="PROSITE" id="PS51755">
    <property type="entry name" value="OMPR_PHOB"/>
    <property type="match status" value="1"/>
</dbReference>
<keyword evidence="4 7" id="KW-0238">DNA-binding</keyword>
<dbReference type="SMART" id="SM00448">
    <property type="entry name" value="REC"/>
    <property type="match status" value="1"/>
</dbReference>
<keyword evidence="3" id="KW-0805">Transcription regulation</keyword>
<dbReference type="PROSITE" id="PS50110">
    <property type="entry name" value="RESPONSE_REGULATORY"/>
    <property type="match status" value="1"/>
</dbReference>
<evidence type="ECO:0000313" key="10">
    <source>
        <dbReference type="EMBL" id="TLG71096.1"/>
    </source>
</evidence>